<evidence type="ECO:0000313" key="8">
    <source>
        <dbReference type="EMBL" id="CAL4808145.1"/>
    </source>
</evidence>
<dbReference type="AlphaFoldDB" id="A0A9P1GU31"/>
<feature type="domain" description="NADP-dependent oxidoreductase" evidence="5">
    <location>
        <begin position="46"/>
        <end position="280"/>
    </location>
</feature>
<dbReference type="OrthoDB" id="440678at2759"/>
<dbReference type="InterPro" id="IPR023210">
    <property type="entry name" value="NADP_OxRdtase_dom"/>
</dbReference>
<organism evidence="6">
    <name type="scientific">Cladocopium goreaui</name>
    <dbReference type="NCBI Taxonomy" id="2562237"/>
    <lineage>
        <taxon>Eukaryota</taxon>
        <taxon>Sar</taxon>
        <taxon>Alveolata</taxon>
        <taxon>Dinophyceae</taxon>
        <taxon>Suessiales</taxon>
        <taxon>Symbiodiniaceae</taxon>
        <taxon>Cladocopium</taxon>
    </lineage>
</organism>
<dbReference type="CDD" id="cd19071">
    <property type="entry name" value="AKR_AKR1-5-like"/>
    <property type="match status" value="1"/>
</dbReference>
<comment type="similarity">
    <text evidence="1">Belongs to the aldo/keto reductase family.</text>
</comment>
<sequence>MALFLRSLALSFAAAADIPTVKLNNGVEMPVLAFAAEVWDPTTCKTATAKALDAGFRFVWSSTLVGDDCQKAQQEAIKESQLQRNELFIAGTVNDPKCSGFEDCYAQTKVGAEKQFTLLAEKQLEMLMLDYPADANCDSIRGQWRALEEVYAAKRVRSIAVSNFNLQQLHCLKATNSTTPAVNQMRFAVGHGKDPVVQEDHDLGVAVQAYSPLAKGKLAKDPLCSKIGEAHGKSAVQVALKWILQLGVAIATQSTSLDHLKSDLQLFDFELSDAEMKQLNDYSPQISTLMV</sequence>
<dbReference type="SUPFAM" id="SSF51430">
    <property type="entry name" value="NAD(P)-linked oxidoreductase"/>
    <property type="match status" value="1"/>
</dbReference>
<evidence type="ECO:0000256" key="4">
    <source>
        <dbReference type="SAM" id="SignalP"/>
    </source>
</evidence>
<proteinExistence type="inferred from homology"/>
<dbReference type="EMBL" id="CAMXCT010006835">
    <property type="protein sequence ID" value="CAI4020833.1"/>
    <property type="molecule type" value="Genomic_DNA"/>
</dbReference>
<feature type="signal peptide" evidence="4">
    <location>
        <begin position="1"/>
        <end position="15"/>
    </location>
</feature>
<evidence type="ECO:0000256" key="2">
    <source>
        <dbReference type="ARBA" id="ARBA00022857"/>
    </source>
</evidence>
<name>A0A9P1GU31_9DINO</name>
<dbReference type="PRINTS" id="PR00069">
    <property type="entry name" value="ALDKETRDTASE"/>
</dbReference>
<reference evidence="6" key="1">
    <citation type="submission" date="2022-10" db="EMBL/GenBank/DDBJ databases">
        <authorList>
            <person name="Chen Y."/>
            <person name="Dougan E. K."/>
            <person name="Chan C."/>
            <person name="Rhodes N."/>
            <person name="Thang M."/>
        </authorList>
    </citation>
    <scope>NUCLEOTIDE SEQUENCE</scope>
</reference>
<dbReference type="Proteomes" id="UP001152797">
    <property type="component" value="Unassembled WGS sequence"/>
</dbReference>
<dbReference type="GO" id="GO:0016616">
    <property type="term" value="F:oxidoreductase activity, acting on the CH-OH group of donors, NAD or NADP as acceptor"/>
    <property type="evidence" value="ECO:0007669"/>
    <property type="project" value="UniProtKB-ARBA"/>
</dbReference>
<evidence type="ECO:0000313" key="7">
    <source>
        <dbReference type="EMBL" id="CAL1174208.1"/>
    </source>
</evidence>
<comment type="caution">
    <text evidence="6">The sequence shown here is derived from an EMBL/GenBank/DDBJ whole genome shotgun (WGS) entry which is preliminary data.</text>
</comment>
<evidence type="ECO:0000256" key="3">
    <source>
        <dbReference type="ARBA" id="ARBA00023002"/>
    </source>
</evidence>
<gene>
    <name evidence="6" type="ORF">C1SCF055_LOCUS45216</name>
</gene>
<dbReference type="Gene3D" id="3.20.20.100">
    <property type="entry name" value="NADP-dependent oxidoreductase domain"/>
    <property type="match status" value="1"/>
</dbReference>
<dbReference type="EMBL" id="CAMXCT030006835">
    <property type="protein sequence ID" value="CAL4808145.1"/>
    <property type="molecule type" value="Genomic_DNA"/>
</dbReference>
<keyword evidence="4" id="KW-0732">Signal</keyword>
<evidence type="ECO:0000313" key="6">
    <source>
        <dbReference type="EMBL" id="CAI4020833.1"/>
    </source>
</evidence>
<evidence type="ECO:0000313" key="9">
    <source>
        <dbReference type="Proteomes" id="UP001152797"/>
    </source>
</evidence>
<feature type="chain" id="PRO_5043273246" evidence="4">
    <location>
        <begin position="16"/>
        <end position="291"/>
    </location>
</feature>
<dbReference type="InterPro" id="IPR020471">
    <property type="entry name" value="AKR"/>
</dbReference>
<dbReference type="EMBL" id="CAMXCT020006835">
    <property type="protein sequence ID" value="CAL1174208.1"/>
    <property type="molecule type" value="Genomic_DNA"/>
</dbReference>
<protein>
    <submittedName>
        <fullName evidence="8">NADP-dependent oxidoreductase domain-containing protein</fullName>
    </submittedName>
</protein>
<dbReference type="PANTHER" id="PTHR43827">
    <property type="entry name" value="2,5-DIKETO-D-GLUCONIC ACID REDUCTASE"/>
    <property type="match status" value="1"/>
</dbReference>
<keyword evidence="2" id="KW-0521">NADP</keyword>
<reference evidence="7" key="2">
    <citation type="submission" date="2024-04" db="EMBL/GenBank/DDBJ databases">
        <authorList>
            <person name="Chen Y."/>
            <person name="Shah S."/>
            <person name="Dougan E. K."/>
            <person name="Thang M."/>
            <person name="Chan C."/>
        </authorList>
    </citation>
    <scope>NUCLEOTIDE SEQUENCE [LARGE SCALE GENOMIC DNA]</scope>
</reference>
<dbReference type="Pfam" id="PF00248">
    <property type="entry name" value="Aldo_ket_red"/>
    <property type="match status" value="1"/>
</dbReference>
<dbReference type="InterPro" id="IPR036812">
    <property type="entry name" value="NAD(P)_OxRdtase_dom_sf"/>
</dbReference>
<evidence type="ECO:0000259" key="5">
    <source>
        <dbReference type="Pfam" id="PF00248"/>
    </source>
</evidence>
<accession>A0A9P1GU31</accession>
<evidence type="ECO:0000256" key="1">
    <source>
        <dbReference type="ARBA" id="ARBA00007905"/>
    </source>
</evidence>
<keyword evidence="3" id="KW-0560">Oxidoreductase</keyword>
<dbReference type="PANTHER" id="PTHR43827:SF3">
    <property type="entry name" value="NADP-DEPENDENT OXIDOREDUCTASE DOMAIN-CONTAINING PROTEIN"/>
    <property type="match status" value="1"/>
</dbReference>
<keyword evidence="9" id="KW-1185">Reference proteome</keyword>